<dbReference type="RefSeq" id="WP_386428237.1">
    <property type="nucleotide sequence ID" value="NZ_JBHSBB010000008.1"/>
</dbReference>
<name>A0ABV8HLX1_9ACTN</name>
<dbReference type="InterPro" id="IPR021401">
    <property type="entry name" value="DUF3040"/>
</dbReference>
<evidence type="ECO:0000313" key="1">
    <source>
        <dbReference type="EMBL" id="MFC4031839.1"/>
    </source>
</evidence>
<gene>
    <name evidence="1" type="ORF">ACFO3J_10145</name>
</gene>
<evidence type="ECO:0000313" key="2">
    <source>
        <dbReference type="Proteomes" id="UP001595765"/>
    </source>
</evidence>
<keyword evidence="2" id="KW-1185">Reference proteome</keyword>
<comment type="caution">
    <text evidence="1">The sequence shown here is derived from an EMBL/GenBank/DDBJ whole genome shotgun (WGS) entry which is preliminary data.</text>
</comment>
<dbReference type="Proteomes" id="UP001595765">
    <property type="component" value="Unassembled WGS sequence"/>
</dbReference>
<accession>A0ABV8HLX1</accession>
<dbReference type="EMBL" id="JBHSBB010000008">
    <property type="protein sequence ID" value="MFC4031839.1"/>
    <property type="molecule type" value="Genomic_DNA"/>
</dbReference>
<dbReference type="Pfam" id="PF11239">
    <property type="entry name" value="DUF3040"/>
    <property type="match status" value="1"/>
</dbReference>
<organism evidence="1 2">
    <name type="scientific">Streptomyces polygonati</name>
    <dbReference type="NCBI Taxonomy" id="1617087"/>
    <lineage>
        <taxon>Bacteria</taxon>
        <taxon>Bacillati</taxon>
        <taxon>Actinomycetota</taxon>
        <taxon>Actinomycetes</taxon>
        <taxon>Kitasatosporales</taxon>
        <taxon>Streptomycetaceae</taxon>
        <taxon>Streptomyces</taxon>
    </lineage>
</organism>
<reference evidence="2" key="1">
    <citation type="journal article" date="2019" name="Int. J. Syst. Evol. Microbiol.">
        <title>The Global Catalogue of Microorganisms (GCM) 10K type strain sequencing project: providing services to taxonomists for standard genome sequencing and annotation.</title>
        <authorList>
            <consortium name="The Broad Institute Genomics Platform"/>
            <consortium name="The Broad Institute Genome Sequencing Center for Infectious Disease"/>
            <person name="Wu L."/>
            <person name="Ma J."/>
        </authorList>
    </citation>
    <scope>NUCLEOTIDE SEQUENCE [LARGE SCALE GENOMIC DNA]</scope>
    <source>
        <strain evidence="2">CGMCC 4.7237</strain>
    </source>
</reference>
<protein>
    <submittedName>
        <fullName evidence="1">DUF3040 domain-containing protein</fullName>
    </submittedName>
</protein>
<sequence>MDDVSLSARERRALQDLEKVLRRQNRLYIRRMRPAARWAPPAKRRPRPGVRALISLSASLMALTTLTSGRWTRRATALAFGAVWLLALGIAPRNAGV</sequence>
<proteinExistence type="predicted"/>